<reference evidence="2" key="1">
    <citation type="submission" date="2018-06" db="EMBL/GenBank/DDBJ databases">
        <authorList>
            <person name="Zhirakovskaya E."/>
        </authorList>
    </citation>
    <scope>NUCLEOTIDE SEQUENCE</scope>
</reference>
<protein>
    <submittedName>
        <fullName evidence="2">Uncharacterized protein</fullName>
    </submittedName>
</protein>
<accession>A0A3B1CUX9</accession>
<evidence type="ECO:0000313" key="2">
    <source>
        <dbReference type="EMBL" id="VAX28403.1"/>
    </source>
</evidence>
<keyword evidence="1" id="KW-1133">Transmembrane helix</keyword>
<feature type="transmembrane region" description="Helical" evidence="1">
    <location>
        <begin position="162"/>
        <end position="182"/>
    </location>
</feature>
<organism evidence="2">
    <name type="scientific">hydrothermal vent metagenome</name>
    <dbReference type="NCBI Taxonomy" id="652676"/>
    <lineage>
        <taxon>unclassified sequences</taxon>
        <taxon>metagenomes</taxon>
        <taxon>ecological metagenomes</taxon>
    </lineage>
</organism>
<evidence type="ECO:0000256" key="1">
    <source>
        <dbReference type="SAM" id="Phobius"/>
    </source>
</evidence>
<dbReference type="EMBL" id="UOGF01000038">
    <property type="protein sequence ID" value="VAX28403.1"/>
    <property type="molecule type" value="Genomic_DNA"/>
</dbReference>
<proteinExistence type="predicted"/>
<gene>
    <name evidence="2" type="ORF">MNBD_NITROSPIRAE01-579</name>
</gene>
<name>A0A3B1CUX9_9ZZZZ</name>
<sequence>MSLPLNKTVPLIHLGAGIITFPVPCLSVKSPETLRLQMQTSKPQQSSQSLETPLWLDLLKIGGNLQNILKKNGSFYIGLLQEGFLKNGAITLIGWTSVNKNPSSQTLTESENIFKTVMQMDGDIICQIDHRVLKNQQADALIQGYASVQDALFEGFNKILRAIRLLILTSISVLILVFYFIWKFFQ</sequence>
<dbReference type="AlphaFoldDB" id="A0A3B1CUX9"/>
<keyword evidence="1" id="KW-0472">Membrane</keyword>
<keyword evidence="1" id="KW-0812">Transmembrane</keyword>